<dbReference type="GO" id="GO:0016020">
    <property type="term" value="C:membrane"/>
    <property type="evidence" value="ECO:0007669"/>
    <property type="project" value="UniProtKB-SubCell"/>
</dbReference>
<proteinExistence type="predicted"/>
<dbReference type="InterPro" id="IPR006480">
    <property type="entry name" value="Phage_holin_4_1"/>
</dbReference>
<keyword evidence="7" id="KW-1185">Reference proteome</keyword>
<evidence type="ECO:0000313" key="7">
    <source>
        <dbReference type="Proteomes" id="UP000180254"/>
    </source>
</evidence>
<evidence type="ECO:0000256" key="5">
    <source>
        <dbReference type="SAM" id="Phobius"/>
    </source>
</evidence>
<comment type="caution">
    <text evidence="6">The sequence shown here is derived from an EMBL/GenBank/DDBJ whole genome shotgun (WGS) entry which is preliminary data.</text>
</comment>
<name>A0A1S1V5I7_9FIRM</name>
<evidence type="ECO:0000256" key="1">
    <source>
        <dbReference type="ARBA" id="ARBA00004141"/>
    </source>
</evidence>
<dbReference type="Proteomes" id="UP000180254">
    <property type="component" value="Unassembled WGS sequence"/>
</dbReference>
<dbReference type="RefSeq" id="WP_211266358.1">
    <property type="nucleotide sequence ID" value="NZ_MKIE01000014.1"/>
</dbReference>
<feature type="transmembrane region" description="Helical" evidence="5">
    <location>
        <begin position="33"/>
        <end position="54"/>
    </location>
</feature>
<organism evidence="6 7">
    <name type="scientific">Andreesenia angusta</name>
    <dbReference type="NCBI Taxonomy" id="39480"/>
    <lineage>
        <taxon>Bacteria</taxon>
        <taxon>Bacillati</taxon>
        <taxon>Bacillota</taxon>
        <taxon>Tissierellia</taxon>
        <taxon>Tissierellales</taxon>
        <taxon>Gottschalkiaceae</taxon>
        <taxon>Andreesenia</taxon>
    </lineage>
</organism>
<comment type="subcellular location">
    <subcellularLocation>
        <location evidence="1">Membrane</location>
        <topology evidence="1">Multi-pass membrane protein</topology>
    </subcellularLocation>
</comment>
<keyword evidence="3 5" id="KW-1133">Transmembrane helix</keyword>
<sequence length="144" mass="15379">MERVNLIKTGLLSTAGVVGSTIAHALGGWDGAIITLTSFMVADVVTGYVLAFFFENSPKTENGGASSAEGFKGICKKVMMLVMVYMAVRIDMLVGTDYIRDGVVIAFIVNEILSIAENAGQMGLDFPPVLVKGIEILKSKNEEE</sequence>
<reference evidence="6 7" key="1">
    <citation type="submission" date="2016-09" db="EMBL/GenBank/DDBJ databases">
        <title>Genome sequence of Eubacterium angustum.</title>
        <authorList>
            <person name="Poehlein A."/>
            <person name="Daniel R."/>
        </authorList>
    </citation>
    <scope>NUCLEOTIDE SEQUENCE [LARGE SCALE GENOMIC DNA]</scope>
    <source>
        <strain evidence="6 7">DSM 1989</strain>
    </source>
</reference>
<evidence type="ECO:0000256" key="3">
    <source>
        <dbReference type="ARBA" id="ARBA00022989"/>
    </source>
</evidence>
<dbReference type="NCBIfam" id="TIGR01593">
    <property type="entry name" value="holin_tox_secr"/>
    <property type="match status" value="1"/>
</dbReference>
<dbReference type="AlphaFoldDB" id="A0A1S1V5I7"/>
<dbReference type="EMBL" id="MKIE01000014">
    <property type="protein sequence ID" value="OHW61367.1"/>
    <property type="molecule type" value="Genomic_DNA"/>
</dbReference>
<accession>A0A1S1V5I7</accession>
<keyword evidence="4 5" id="KW-0472">Membrane</keyword>
<evidence type="ECO:0000313" key="6">
    <source>
        <dbReference type="EMBL" id="OHW61367.1"/>
    </source>
</evidence>
<protein>
    <submittedName>
        <fullName evidence="6">Holin family protein</fullName>
    </submittedName>
</protein>
<gene>
    <name evidence="6" type="ORF">EUAN_22170</name>
</gene>
<evidence type="ECO:0000256" key="2">
    <source>
        <dbReference type="ARBA" id="ARBA00022692"/>
    </source>
</evidence>
<dbReference type="Pfam" id="PF05105">
    <property type="entry name" value="Phage_holin_4_1"/>
    <property type="match status" value="1"/>
</dbReference>
<dbReference type="STRING" id="39480.EUAN_22170"/>
<keyword evidence="2 5" id="KW-0812">Transmembrane</keyword>
<evidence type="ECO:0000256" key="4">
    <source>
        <dbReference type="ARBA" id="ARBA00023136"/>
    </source>
</evidence>